<gene>
    <name evidence="2" type="ORF">D5R97_01605</name>
</gene>
<reference evidence="2 3" key="1">
    <citation type="submission" date="2018-08" db="EMBL/GenBank/DDBJ databases">
        <title>The metabolism and importance of syntrophic acetate oxidation coupled to methane or sulfide production in haloalkaline environments.</title>
        <authorList>
            <person name="Timmers P.H.A."/>
            <person name="Vavourakis C.D."/>
            <person name="Sorokin D.Y."/>
            <person name="Sinninghe Damste J.S."/>
            <person name="Muyzer G."/>
            <person name="Stams A.J.M."/>
            <person name="Plugge C.M."/>
        </authorList>
    </citation>
    <scope>NUCLEOTIDE SEQUENCE [LARGE SCALE GENOMIC DNA]</scope>
    <source>
        <strain evidence="2">MSAO_Bac1</strain>
    </source>
</reference>
<proteinExistence type="inferred from homology"/>
<dbReference type="InterPro" id="IPR005531">
    <property type="entry name" value="Asp23"/>
</dbReference>
<dbReference type="EMBL" id="QZAA01000053">
    <property type="protein sequence ID" value="RQD77835.1"/>
    <property type="molecule type" value="Genomic_DNA"/>
</dbReference>
<evidence type="ECO:0000313" key="2">
    <source>
        <dbReference type="EMBL" id="RQD77835.1"/>
    </source>
</evidence>
<evidence type="ECO:0000256" key="1">
    <source>
        <dbReference type="ARBA" id="ARBA00005721"/>
    </source>
</evidence>
<name>A0A424YHU3_9FIRM</name>
<comment type="caution">
    <text evidence="2">The sequence shown here is derived from an EMBL/GenBank/DDBJ whole genome shotgun (WGS) entry which is preliminary data.</text>
</comment>
<organism evidence="2 3">
    <name type="scientific">Candidatus Syntrophonatronum acetioxidans</name>
    <dbReference type="NCBI Taxonomy" id="1795816"/>
    <lineage>
        <taxon>Bacteria</taxon>
        <taxon>Bacillati</taxon>
        <taxon>Bacillota</taxon>
        <taxon>Clostridia</taxon>
        <taxon>Eubacteriales</taxon>
        <taxon>Syntrophomonadaceae</taxon>
        <taxon>Candidatus Syntrophonatronum</taxon>
    </lineage>
</organism>
<protein>
    <submittedName>
        <fullName evidence="2">Asp23/Gls24 family envelope stress response protein</fullName>
    </submittedName>
</protein>
<dbReference type="Pfam" id="PF03780">
    <property type="entry name" value="Asp23"/>
    <property type="match status" value="1"/>
</dbReference>
<sequence length="117" mass="12445">MGNSYKTSFGNITISKEVIALIAGMAAAECYGIVGMASWKISDGISELLKMENLSKGVEVDIAGEDLVINLYIVVGYGTKINQVALNVMEKVKYGVESKTGLKTGQVNINVQGVKVI</sequence>
<dbReference type="PANTHER" id="PTHR34297:SF2">
    <property type="entry name" value="ASP23_GLS24 FAMILY ENVELOPE STRESS RESPONSE PROTEIN"/>
    <property type="match status" value="1"/>
</dbReference>
<comment type="similarity">
    <text evidence="1">Belongs to the asp23 family.</text>
</comment>
<dbReference type="PANTHER" id="PTHR34297">
    <property type="entry name" value="HYPOTHETICAL CYTOSOLIC PROTEIN-RELATED"/>
    <property type="match status" value="1"/>
</dbReference>
<dbReference type="Proteomes" id="UP000285138">
    <property type="component" value="Unassembled WGS sequence"/>
</dbReference>
<dbReference type="AlphaFoldDB" id="A0A424YHU3"/>
<evidence type="ECO:0000313" key="3">
    <source>
        <dbReference type="Proteomes" id="UP000285138"/>
    </source>
</evidence>
<accession>A0A424YHU3</accession>